<dbReference type="GO" id="GO:0006012">
    <property type="term" value="P:galactose metabolic process"/>
    <property type="evidence" value="ECO:0007669"/>
    <property type="project" value="UniProtKB-UniRule"/>
</dbReference>
<keyword evidence="3" id="KW-0808">Transferase</keyword>
<dbReference type="PATRIC" id="fig|277988.4.peg.710"/>
<evidence type="ECO:0000259" key="13">
    <source>
        <dbReference type="Pfam" id="PF00288"/>
    </source>
</evidence>
<feature type="domain" description="GHMP kinase N-terminal" evidence="13">
    <location>
        <begin position="70"/>
        <end position="157"/>
    </location>
</feature>
<dbReference type="FunFam" id="3.30.70.890:FF:000001">
    <property type="entry name" value="Galactokinase"/>
    <property type="match status" value="1"/>
</dbReference>
<sequence length="353" mass="39753">MYRVDSPGRVNLIGEHTDYALGYVMPMAIDLYTVLHAQKNERVRVYSQIFREVKEFGLDEIRKASDWADYVRGIFWVLRENGHPIGGMKGILGGDLPIGSGLSSSASLELAVLAFLNEAYELNLPPIEMALLAQKAENEFVGVPCGILDQFAVVHGKEGHVIFLDTDTLEHEYIRFPKDVQALVFYTGVKRELAGSAYGERRNVAEETLRLLGRRTSKEVEESDLRSLPSLYRRFFGYIVRENRRVLEARDALRNGDIGTFGELMTVSHWDLARNYEVSSEELDFFVRKAIELGAYGAKLTGAGFGGSAVAIVPRDLALDIAMRITDEYIRHFNWEPDYHLVSPSDGVSVRRV</sequence>
<dbReference type="NCBIfam" id="NF003006">
    <property type="entry name" value="PRK03817.1"/>
    <property type="match status" value="1"/>
</dbReference>
<dbReference type="InterPro" id="IPR020568">
    <property type="entry name" value="Ribosomal_Su5_D2-typ_SF"/>
</dbReference>
<reference evidence="20" key="3">
    <citation type="submission" date="2016-10" db="EMBL/GenBank/DDBJ databases">
        <authorList>
            <person name="Varghese N."/>
            <person name="Submissions S."/>
        </authorList>
    </citation>
    <scope>NUCLEOTIDE SEQUENCE [LARGE SCALE GENOMIC DNA]</scope>
    <source>
        <strain evidence="20">OGL-20</strain>
    </source>
</reference>
<evidence type="ECO:0000259" key="15">
    <source>
        <dbReference type="Pfam" id="PF10509"/>
    </source>
</evidence>
<dbReference type="InterPro" id="IPR019741">
    <property type="entry name" value="Galactokinase_CS"/>
</dbReference>
<evidence type="ECO:0000256" key="2">
    <source>
        <dbReference type="ARBA" id="ARBA00022490"/>
    </source>
</evidence>
<dbReference type="EC" id="2.7.1.6" evidence="12"/>
<evidence type="ECO:0000256" key="3">
    <source>
        <dbReference type="ARBA" id="ARBA00022679"/>
    </source>
</evidence>
<keyword evidence="8" id="KW-0460">Magnesium</keyword>
<gene>
    <name evidence="16" type="ORF">A3L14_09710</name>
    <name evidence="17" type="ORF">AMR53_03330</name>
    <name evidence="18" type="ORF">SAMN05216170_2041</name>
</gene>
<dbReference type="GO" id="GO:0005829">
    <property type="term" value="C:cytosol"/>
    <property type="evidence" value="ECO:0007669"/>
    <property type="project" value="TreeGrafter"/>
</dbReference>
<dbReference type="PRINTS" id="PR00959">
    <property type="entry name" value="MEVGALKINASE"/>
</dbReference>
<dbReference type="EMBL" id="CP015105">
    <property type="protein sequence ID" value="ASJ13145.1"/>
    <property type="molecule type" value="Genomic_DNA"/>
</dbReference>
<dbReference type="SUPFAM" id="SSF55060">
    <property type="entry name" value="GHMP Kinase, C-terminal domain"/>
    <property type="match status" value="1"/>
</dbReference>
<dbReference type="STRING" id="277988.SAMN05216170_2041"/>
<dbReference type="GO" id="GO:0004335">
    <property type="term" value="F:galactokinase activity"/>
    <property type="evidence" value="ECO:0007669"/>
    <property type="project" value="UniProtKB-UniRule"/>
</dbReference>
<dbReference type="Pfam" id="PF00288">
    <property type="entry name" value="GHMP_kinases_N"/>
    <property type="match status" value="1"/>
</dbReference>
<dbReference type="Gene3D" id="3.30.70.890">
    <property type="entry name" value="GHMP kinase, C-terminal domain"/>
    <property type="match status" value="1"/>
</dbReference>
<dbReference type="InterPro" id="IPR000705">
    <property type="entry name" value="Galactokinase"/>
</dbReference>
<proteinExistence type="inferred from homology"/>
<reference evidence="18" key="4">
    <citation type="submission" date="2016-10" db="EMBL/GenBank/DDBJ databases">
        <authorList>
            <person name="de Groot N.N."/>
        </authorList>
    </citation>
    <scope>NUCLEOTIDE SEQUENCE [LARGE SCALE GENOMIC DNA]</scope>
    <source>
        <strain evidence="18">OGL-20</strain>
    </source>
</reference>
<evidence type="ECO:0000256" key="4">
    <source>
        <dbReference type="ARBA" id="ARBA00022723"/>
    </source>
</evidence>
<dbReference type="AlphaFoldDB" id="A0A0Q2UQA2"/>
<dbReference type="GO" id="GO:0005524">
    <property type="term" value="F:ATP binding"/>
    <property type="evidence" value="ECO:0007669"/>
    <property type="project" value="UniProtKB-UniRule"/>
</dbReference>
<dbReference type="PANTHER" id="PTHR10457">
    <property type="entry name" value="MEVALONATE KINASE/GALACTOKINASE"/>
    <property type="match status" value="1"/>
</dbReference>
<dbReference type="InterPro" id="IPR006204">
    <property type="entry name" value="GHMP_kinase_N_dom"/>
</dbReference>
<dbReference type="PROSITE" id="PS00627">
    <property type="entry name" value="GHMP_KINASES_ATP"/>
    <property type="match status" value="1"/>
</dbReference>
<evidence type="ECO:0000256" key="7">
    <source>
        <dbReference type="ARBA" id="ARBA00022840"/>
    </source>
</evidence>
<dbReference type="SUPFAM" id="SSF54211">
    <property type="entry name" value="Ribosomal protein S5 domain 2-like"/>
    <property type="match status" value="1"/>
</dbReference>
<keyword evidence="21" id="KW-1185">Reference proteome</keyword>
<dbReference type="KEGG" id="ttd:A3L14_09710"/>
<keyword evidence="4" id="KW-0479">Metal-binding</keyword>
<dbReference type="PANTHER" id="PTHR10457:SF7">
    <property type="entry name" value="GALACTOKINASE-RELATED"/>
    <property type="match status" value="1"/>
</dbReference>
<keyword evidence="6 17" id="KW-0418">Kinase</keyword>
<evidence type="ECO:0000256" key="12">
    <source>
        <dbReference type="NCBIfam" id="TIGR00131"/>
    </source>
</evidence>
<dbReference type="Pfam" id="PF10509">
    <property type="entry name" value="GalKase_gal_bdg"/>
    <property type="match status" value="1"/>
</dbReference>
<dbReference type="PIRSF" id="PIRSF000530">
    <property type="entry name" value="Galactokinase"/>
    <property type="match status" value="1"/>
</dbReference>
<dbReference type="Proteomes" id="UP000051862">
    <property type="component" value="Unassembled WGS sequence"/>
</dbReference>
<evidence type="ECO:0000256" key="1">
    <source>
        <dbReference type="ARBA" id="ARBA00006566"/>
    </source>
</evidence>
<comment type="catalytic activity">
    <reaction evidence="11">
        <text>alpha-D-galactose + ATP = alpha-D-galactose 1-phosphate + ADP + H(+)</text>
        <dbReference type="Rhea" id="RHEA:13553"/>
        <dbReference type="ChEBI" id="CHEBI:15378"/>
        <dbReference type="ChEBI" id="CHEBI:28061"/>
        <dbReference type="ChEBI" id="CHEBI:30616"/>
        <dbReference type="ChEBI" id="CHEBI:58336"/>
        <dbReference type="ChEBI" id="CHEBI:456216"/>
        <dbReference type="EC" id="2.7.1.6"/>
    </reaction>
</comment>
<dbReference type="InterPro" id="IPR006203">
    <property type="entry name" value="GHMP_knse_ATP-bd_CS"/>
</dbReference>
<keyword evidence="10" id="KW-0119">Carbohydrate metabolism</keyword>
<feature type="domain" description="Galactokinase N-terminal" evidence="15">
    <location>
        <begin position="4"/>
        <end position="38"/>
    </location>
</feature>
<dbReference type="InterPro" id="IPR019539">
    <property type="entry name" value="GalKase_N"/>
</dbReference>
<feature type="domain" description="GHMP kinase C-terminal" evidence="14">
    <location>
        <begin position="250"/>
        <end position="322"/>
    </location>
</feature>
<dbReference type="PRINTS" id="PR00473">
    <property type="entry name" value="GALCTOKINASE"/>
</dbReference>
<evidence type="ECO:0000313" key="18">
    <source>
        <dbReference type="EMBL" id="SEW20036.1"/>
    </source>
</evidence>
<dbReference type="FunFam" id="3.30.230.10:FF:000126">
    <property type="entry name" value="Galactokinase"/>
    <property type="match status" value="1"/>
</dbReference>
<name>A0A0Q2UQA2_9EURY</name>
<evidence type="ECO:0000313" key="17">
    <source>
        <dbReference type="EMBL" id="KQH82864.1"/>
    </source>
</evidence>
<organism evidence="17 19">
    <name type="scientific">Thermococcus thioreducens</name>
    <dbReference type="NCBI Taxonomy" id="277988"/>
    <lineage>
        <taxon>Archaea</taxon>
        <taxon>Methanobacteriati</taxon>
        <taxon>Methanobacteriota</taxon>
        <taxon>Thermococci</taxon>
        <taxon>Thermococcales</taxon>
        <taxon>Thermococcaceae</taxon>
        <taxon>Thermococcus</taxon>
    </lineage>
</organism>
<evidence type="ECO:0000256" key="8">
    <source>
        <dbReference type="ARBA" id="ARBA00022842"/>
    </source>
</evidence>
<dbReference type="InterPro" id="IPR036554">
    <property type="entry name" value="GHMP_kinase_C_sf"/>
</dbReference>
<evidence type="ECO:0000256" key="6">
    <source>
        <dbReference type="ARBA" id="ARBA00022777"/>
    </source>
</evidence>
<evidence type="ECO:0000313" key="21">
    <source>
        <dbReference type="Proteomes" id="UP000250136"/>
    </source>
</evidence>
<evidence type="ECO:0000256" key="10">
    <source>
        <dbReference type="ARBA" id="ARBA00023277"/>
    </source>
</evidence>
<dbReference type="RefSeq" id="WP_055428918.1">
    <property type="nucleotide sequence ID" value="NZ_CP015105.1"/>
</dbReference>
<dbReference type="Pfam" id="PF08544">
    <property type="entry name" value="GHMP_kinases_C"/>
    <property type="match status" value="1"/>
</dbReference>
<dbReference type="Proteomes" id="UP000182125">
    <property type="component" value="Unassembled WGS sequence"/>
</dbReference>
<accession>A0A0Q2UQA2</accession>
<dbReference type="InterPro" id="IPR014721">
    <property type="entry name" value="Ribsml_uS5_D2-typ_fold_subgr"/>
</dbReference>
<comment type="similarity">
    <text evidence="1">Belongs to the GHMP kinase family. GalK subfamily.</text>
</comment>
<dbReference type="InterPro" id="IPR013750">
    <property type="entry name" value="GHMP_kinase_C_dom"/>
</dbReference>
<evidence type="ECO:0000256" key="11">
    <source>
        <dbReference type="ARBA" id="ARBA00052659"/>
    </source>
</evidence>
<evidence type="ECO:0000313" key="16">
    <source>
        <dbReference type="EMBL" id="ASJ13145.1"/>
    </source>
</evidence>
<evidence type="ECO:0000256" key="9">
    <source>
        <dbReference type="ARBA" id="ARBA00023144"/>
    </source>
</evidence>
<dbReference type="EMBL" id="LIXN01000005">
    <property type="protein sequence ID" value="KQH82864.1"/>
    <property type="molecule type" value="Genomic_DNA"/>
</dbReference>
<dbReference type="NCBIfam" id="TIGR00131">
    <property type="entry name" value="gal_kin"/>
    <property type="match status" value="1"/>
</dbReference>
<evidence type="ECO:0000256" key="5">
    <source>
        <dbReference type="ARBA" id="ARBA00022741"/>
    </source>
</evidence>
<reference evidence="17 19" key="1">
    <citation type="submission" date="2015-08" db="EMBL/GenBank/DDBJ databases">
        <title>Thermococcus thioreducens DSM 14981 genome sequencing.</title>
        <authorList>
            <person name="Hong S.-J."/>
            <person name="Kim M.-C."/>
            <person name="Shin J.-H."/>
        </authorList>
    </citation>
    <scope>NUCLEOTIDE SEQUENCE [LARGE SCALE GENOMIC DNA]</scope>
    <source>
        <strain evidence="17 19">DSM 14981</strain>
    </source>
</reference>
<keyword evidence="2" id="KW-0963">Cytoplasm</keyword>
<dbReference type="GO" id="GO:0046872">
    <property type="term" value="F:metal ion binding"/>
    <property type="evidence" value="ECO:0007669"/>
    <property type="project" value="UniProtKB-KW"/>
</dbReference>
<keyword evidence="9" id="KW-0299">Galactose metabolism</keyword>
<protein>
    <recommendedName>
        <fullName evidence="12">Galactokinase</fullName>
        <ecNumber evidence="12">2.7.1.6</ecNumber>
    </recommendedName>
</protein>
<keyword evidence="5" id="KW-0547">Nucleotide-binding</keyword>
<keyword evidence="7" id="KW-0067">ATP-binding</keyword>
<evidence type="ECO:0000313" key="20">
    <source>
        <dbReference type="Proteomes" id="UP000182125"/>
    </source>
</evidence>
<evidence type="ECO:0000259" key="14">
    <source>
        <dbReference type="Pfam" id="PF08544"/>
    </source>
</evidence>
<evidence type="ECO:0000313" key="19">
    <source>
        <dbReference type="Proteomes" id="UP000051862"/>
    </source>
</evidence>
<dbReference type="Gene3D" id="3.30.230.10">
    <property type="match status" value="1"/>
</dbReference>
<dbReference type="EMBL" id="FOIW01000003">
    <property type="protein sequence ID" value="SEW20036.1"/>
    <property type="molecule type" value="Genomic_DNA"/>
</dbReference>
<dbReference type="InterPro" id="IPR006206">
    <property type="entry name" value="Mevalonate/galactokinase"/>
</dbReference>
<dbReference type="Proteomes" id="UP000250136">
    <property type="component" value="Chromosome"/>
</dbReference>
<reference evidence="16 21" key="2">
    <citation type="submission" date="2016-04" db="EMBL/GenBank/DDBJ databases">
        <title>Complete genome sequence of Thermococcus thioreducens type strain OGL-20P.</title>
        <authorList>
            <person name="Oger P.M."/>
        </authorList>
    </citation>
    <scope>NUCLEOTIDE SEQUENCE [LARGE SCALE GENOMIC DNA]</scope>
    <source>
        <strain evidence="16 21">OGL-20P</strain>
    </source>
</reference>
<dbReference type="PROSITE" id="PS00106">
    <property type="entry name" value="GALACTOKINASE"/>
    <property type="match status" value="1"/>
</dbReference>
<dbReference type="OrthoDB" id="116110at2157"/>
<dbReference type="GeneID" id="33334702"/>